<dbReference type="Proteomes" id="UP001644719">
    <property type="component" value="Unassembled WGS sequence"/>
</dbReference>
<protein>
    <submittedName>
        <fullName evidence="1">Uncharacterized protein</fullName>
    </submittedName>
</protein>
<sequence length="220" mass="25221">MSIKKPDGIQIELDSTKIVDAISKSIIREEEKKNEKKLRNFAILATGNVRASRYIKEPKINMSKLFSGIFTSICFCNFLQDYNERNISVTYIPTTDYEKTIVVTADFVDTTIFGMPVTVKRSTQFGLFYDYFQYDLNIEELYHEYERLLQRRKELRELRKLKIKRVSEMIRAAWLNRNTNVGRSNTGSVTDSMLLSLPTPPTSTAIFSSLESGGVVSVIG</sequence>
<evidence type="ECO:0000313" key="1">
    <source>
        <dbReference type="EMBL" id="NSG86772.1"/>
    </source>
</evidence>
<gene>
    <name evidence="1" type="ORF">G5B17_15460</name>
</gene>
<name>A0ABX2HBE3_9FIRM</name>
<dbReference type="RefSeq" id="WP_117854345.1">
    <property type="nucleotide sequence ID" value="NZ_JAAINN010000046.1"/>
</dbReference>
<dbReference type="EMBL" id="JAAITS010000049">
    <property type="protein sequence ID" value="NSG86772.1"/>
    <property type="molecule type" value="Genomic_DNA"/>
</dbReference>
<accession>A0ABX2HBE3</accession>
<comment type="caution">
    <text evidence="1">The sequence shown here is derived from an EMBL/GenBank/DDBJ whole genome shotgun (WGS) entry which is preliminary data.</text>
</comment>
<organism evidence="1 2">
    <name type="scientific">Blautia faecis</name>
    <dbReference type="NCBI Taxonomy" id="871665"/>
    <lineage>
        <taxon>Bacteria</taxon>
        <taxon>Bacillati</taxon>
        <taxon>Bacillota</taxon>
        <taxon>Clostridia</taxon>
        <taxon>Lachnospirales</taxon>
        <taxon>Lachnospiraceae</taxon>
        <taxon>Blautia</taxon>
    </lineage>
</organism>
<keyword evidence="2" id="KW-1185">Reference proteome</keyword>
<proteinExistence type="predicted"/>
<evidence type="ECO:0000313" key="2">
    <source>
        <dbReference type="Proteomes" id="UP001644719"/>
    </source>
</evidence>
<reference evidence="1 2" key="1">
    <citation type="journal article" date="2020" name="Cell Host Microbe">
        <title>Functional and Genomic Variation between Human-Derived Isolates of Lachnospiraceae Reveals Inter- and Intra-Species Diversity.</title>
        <authorList>
            <person name="Sorbara M.T."/>
            <person name="Littmann E.R."/>
            <person name="Fontana E."/>
            <person name="Moody T.U."/>
            <person name="Kohout C.E."/>
            <person name="Gjonbalaj M."/>
            <person name="Eaton V."/>
            <person name="Seok R."/>
            <person name="Leiner I.M."/>
            <person name="Pamer E.G."/>
        </authorList>
    </citation>
    <scope>NUCLEOTIDE SEQUENCE [LARGE SCALE GENOMIC DNA]</scope>
    <source>
        <strain evidence="1 2">MSK.17.74</strain>
    </source>
</reference>